<gene>
    <name evidence="2" type="ORF">FHW18_001252</name>
</gene>
<proteinExistence type="predicted"/>
<accession>A0A7Y9IS61</accession>
<dbReference type="Gene3D" id="3.40.50.1820">
    <property type="entry name" value="alpha/beta hydrolase"/>
    <property type="match status" value="1"/>
</dbReference>
<name>A0A7Y9IS61_9BURK</name>
<organism evidence="2 3">
    <name type="scientific">Pigmentiphaga litoralis</name>
    <dbReference type="NCBI Taxonomy" id="516702"/>
    <lineage>
        <taxon>Bacteria</taxon>
        <taxon>Pseudomonadati</taxon>
        <taxon>Pseudomonadota</taxon>
        <taxon>Betaproteobacteria</taxon>
        <taxon>Burkholderiales</taxon>
        <taxon>Alcaligenaceae</taxon>
        <taxon>Pigmentiphaga</taxon>
    </lineage>
</organism>
<feature type="domain" description="Xaa-Pro dipeptidyl-peptidase-like" evidence="1">
    <location>
        <begin position="37"/>
        <end position="126"/>
    </location>
</feature>
<dbReference type="InterPro" id="IPR029058">
    <property type="entry name" value="AB_hydrolase_fold"/>
</dbReference>
<protein>
    <recommendedName>
        <fullName evidence="1">Xaa-Pro dipeptidyl-peptidase-like domain-containing protein</fullName>
    </recommendedName>
</protein>
<sequence length="217" mass="22919">MAASTETITFTGQAGLIDCALDIPEGGIDGAIGWALVLHPHPLFGGTRDNKVVTTLSRACVQEGYVTVRPNFRGIGKSEGVFDNGIGEALDMADLVDQFRERYPALATGRFVLSGFSFGSAVASQVFAACGPDSPRGLPVSSLMLLGTAASRFQVATVPEDTLVIHGEQDDTVSLSSVMDWARPQSLPVTVIPGAGHFFHGNLTIVKRLVLAHLTRP</sequence>
<dbReference type="PANTHER" id="PTHR42103:SF2">
    <property type="entry name" value="AB HYDROLASE-1 DOMAIN-CONTAINING PROTEIN"/>
    <property type="match status" value="1"/>
</dbReference>
<dbReference type="Proteomes" id="UP000542125">
    <property type="component" value="Unassembled WGS sequence"/>
</dbReference>
<reference evidence="2 3" key="1">
    <citation type="submission" date="2020-07" db="EMBL/GenBank/DDBJ databases">
        <title>Genomic Encyclopedia of Type Strains, Phase IV (KMG-V): Genome sequencing to study the core and pangenomes of soil and plant-associated prokaryotes.</title>
        <authorList>
            <person name="Whitman W."/>
        </authorList>
    </citation>
    <scope>NUCLEOTIDE SEQUENCE [LARGE SCALE GENOMIC DNA]</scope>
    <source>
        <strain evidence="2 3">SAS40</strain>
    </source>
</reference>
<comment type="caution">
    <text evidence="2">The sequence shown here is derived from an EMBL/GenBank/DDBJ whole genome shotgun (WGS) entry which is preliminary data.</text>
</comment>
<evidence type="ECO:0000313" key="2">
    <source>
        <dbReference type="EMBL" id="NYE81981.1"/>
    </source>
</evidence>
<dbReference type="EMBL" id="JACBYR010000001">
    <property type="protein sequence ID" value="NYE81981.1"/>
    <property type="molecule type" value="Genomic_DNA"/>
</dbReference>
<dbReference type="PANTHER" id="PTHR42103">
    <property type="entry name" value="ALPHA/BETA-HYDROLASES SUPERFAMILY PROTEIN"/>
    <property type="match status" value="1"/>
</dbReference>
<dbReference type="AlphaFoldDB" id="A0A7Y9IS61"/>
<dbReference type="InterPro" id="IPR000383">
    <property type="entry name" value="Xaa-Pro-like_dom"/>
</dbReference>
<evidence type="ECO:0000259" key="1">
    <source>
        <dbReference type="Pfam" id="PF02129"/>
    </source>
</evidence>
<dbReference type="SUPFAM" id="SSF53474">
    <property type="entry name" value="alpha/beta-Hydrolases"/>
    <property type="match status" value="1"/>
</dbReference>
<evidence type="ECO:0000313" key="3">
    <source>
        <dbReference type="Proteomes" id="UP000542125"/>
    </source>
</evidence>
<keyword evidence="3" id="KW-1185">Reference proteome</keyword>
<dbReference type="RefSeq" id="WP_179584430.1">
    <property type="nucleotide sequence ID" value="NZ_JACBYR010000001.1"/>
</dbReference>
<dbReference type="Pfam" id="PF02129">
    <property type="entry name" value="Peptidase_S15"/>
    <property type="match status" value="1"/>
</dbReference>
<dbReference type="GO" id="GO:0016787">
    <property type="term" value="F:hydrolase activity"/>
    <property type="evidence" value="ECO:0007669"/>
    <property type="project" value="InterPro"/>
</dbReference>